<accession>A5ZPV3</accession>
<evidence type="ECO:0000313" key="1">
    <source>
        <dbReference type="EMBL" id="EDM88117.1"/>
    </source>
</evidence>
<protein>
    <submittedName>
        <fullName evidence="1">Uncharacterized protein</fullName>
    </submittedName>
</protein>
<dbReference type="Proteomes" id="UP000006002">
    <property type="component" value="Unassembled WGS sequence"/>
</dbReference>
<proteinExistence type="predicted"/>
<reference evidence="1 2" key="1">
    <citation type="submission" date="2007-03" db="EMBL/GenBank/DDBJ databases">
        <authorList>
            <person name="Fulton L."/>
            <person name="Clifton S."/>
            <person name="Fulton B."/>
            <person name="Xu J."/>
            <person name="Minx P."/>
            <person name="Pepin K.H."/>
            <person name="Johnson M."/>
            <person name="Thiruvilangam P."/>
            <person name="Bhonagiri V."/>
            <person name="Nash W.E."/>
            <person name="Mardis E.R."/>
            <person name="Wilson R.K."/>
        </authorList>
    </citation>
    <scope>NUCLEOTIDE SEQUENCE [LARGE SCALE GENOMIC DNA]</scope>
    <source>
        <strain evidence="1 2">ATCC 29174</strain>
    </source>
</reference>
<gene>
    <name evidence="1" type="ORF">RUMOBE_01023</name>
</gene>
<evidence type="ECO:0000313" key="2">
    <source>
        <dbReference type="Proteomes" id="UP000006002"/>
    </source>
</evidence>
<name>A5ZPV3_9FIRM</name>
<organism evidence="1 2">
    <name type="scientific">Blautia obeum ATCC 29174</name>
    <dbReference type="NCBI Taxonomy" id="411459"/>
    <lineage>
        <taxon>Bacteria</taxon>
        <taxon>Bacillati</taxon>
        <taxon>Bacillota</taxon>
        <taxon>Clostridia</taxon>
        <taxon>Lachnospirales</taxon>
        <taxon>Lachnospiraceae</taxon>
        <taxon>Blautia</taxon>
    </lineage>
</organism>
<dbReference type="EMBL" id="AAVO02000003">
    <property type="protein sequence ID" value="EDM88117.1"/>
    <property type="molecule type" value="Genomic_DNA"/>
</dbReference>
<dbReference type="HOGENOM" id="CLU_3132907_0_0_9"/>
<reference evidence="1 2" key="2">
    <citation type="submission" date="2007-04" db="EMBL/GenBank/DDBJ databases">
        <title>Draft genome sequence of Ruminococcus obeum (ATCC 29174).</title>
        <authorList>
            <person name="Sudarsanam P."/>
            <person name="Ley R."/>
            <person name="Guruge J."/>
            <person name="Turnbaugh P.J."/>
            <person name="Mahowald M."/>
            <person name="Liep D."/>
            <person name="Gordon J."/>
        </authorList>
    </citation>
    <scope>NUCLEOTIDE SEQUENCE [LARGE SCALE GENOMIC DNA]</scope>
    <source>
        <strain evidence="1 2">ATCC 29174</strain>
    </source>
</reference>
<comment type="caution">
    <text evidence="1">The sequence shown here is derived from an EMBL/GenBank/DDBJ whole genome shotgun (WGS) entry which is preliminary data.</text>
</comment>
<dbReference type="AlphaFoldDB" id="A5ZPV3"/>
<sequence length="49" mass="5837">MILKMILEFILKIKSIFIIKKNATKVKKRKEQNIWRKSCLLGAKKPRLP</sequence>